<proteinExistence type="predicted"/>
<gene>
    <name evidence="1" type="ORF">H5S40_10975</name>
    <name evidence="2" type="ORF">H5S41_06340</name>
</gene>
<evidence type="ECO:0000313" key="2">
    <source>
        <dbReference type="EMBL" id="MBB1123575.1"/>
    </source>
</evidence>
<accession>A0A7W3TTY2</accession>
<keyword evidence="3" id="KW-1185">Reference proteome</keyword>
<name>A0A7W3TTY2_9LACO</name>
<dbReference type="Proteomes" id="UP000547628">
    <property type="component" value="Unassembled WGS sequence"/>
</dbReference>
<dbReference type="EMBL" id="JACIVC010000070">
    <property type="protein sequence ID" value="MBB1070668.1"/>
    <property type="molecule type" value="Genomic_DNA"/>
</dbReference>
<evidence type="ECO:0000313" key="4">
    <source>
        <dbReference type="Proteomes" id="UP000547628"/>
    </source>
</evidence>
<evidence type="ECO:0000313" key="1">
    <source>
        <dbReference type="EMBL" id="MBB1070668.1"/>
    </source>
</evidence>
<reference evidence="3 4" key="1">
    <citation type="submission" date="2020-07" db="EMBL/GenBank/DDBJ databases">
        <title>Description of Limosilactobacillus balticus sp. nov., Limosilactobacillus agrestis sp. nov., Limosilactobacillus albertensis sp. nov., Limosilactobacillus rudii sp. nov., Limosilactobacillus fastidiosus sp. nov., five novel Limosilactobacillus species isolated from the vertebrate gastrointestinal tract, and proposal of 6 subspecies of Limosilactobacillus reuteri adapted to the gastrointestinal tract of specific vertebrate hosts.</title>
        <authorList>
            <person name="Li F."/>
            <person name="Cheng C."/>
            <person name="Zheng J."/>
            <person name="Quevedo R.M."/>
            <person name="Li J."/>
            <person name="Roos S."/>
            <person name="Gaenzle M.G."/>
            <person name="Walter J."/>
        </authorList>
    </citation>
    <scope>NUCLEOTIDE SEQUENCE [LARGE SCALE GENOMIC DNA]</scope>
    <source>
        <strain evidence="2 4">Lr3000</strain>
        <strain evidence="1 3">RRLNB_1_1</strain>
    </source>
</reference>
<evidence type="ECO:0000313" key="3">
    <source>
        <dbReference type="Proteomes" id="UP000518316"/>
    </source>
</evidence>
<dbReference type="Proteomes" id="UP000518316">
    <property type="component" value="Unassembled WGS sequence"/>
</dbReference>
<organism evidence="1 3">
    <name type="scientific">Limosilactobacillus albertensis</name>
    <dbReference type="NCBI Taxonomy" id="2759752"/>
    <lineage>
        <taxon>Bacteria</taxon>
        <taxon>Bacillati</taxon>
        <taxon>Bacillota</taxon>
        <taxon>Bacilli</taxon>
        <taxon>Lactobacillales</taxon>
        <taxon>Lactobacillaceae</taxon>
        <taxon>Limosilactobacillus</taxon>
    </lineage>
</organism>
<sequence>MENRELVMFWLAGDHHLAIKNGLTPAILADELKKKGYKDHLIKEFLNDFARNLENDK</sequence>
<comment type="caution">
    <text evidence="1">The sequence shown here is derived from an EMBL/GenBank/DDBJ whole genome shotgun (WGS) entry which is preliminary data.</text>
</comment>
<dbReference type="EMBL" id="JACIVD010000062">
    <property type="protein sequence ID" value="MBB1123575.1"/>
    <property type="molecule type" value="Genomic_DNA"/>
</dbReference>
<protein>
    <submittedName>
        <fullName evidence="1">Uncharacterized protein</fullName>
    </submittedName>
</protein>
<dbReference type="RefSeq" id="WP_182599158.1">
    <property type="nucleotide sequence ID" value="NZ_JACIVC010000070.1"/>
</dbReference>
<dbReference type="AlphaFoldDB" id="A0A7W3TTY2"/>